<gene>
    <name evidence="1" type="ORF">B4147_4902</name>
</gene>
<dbReference type="PATRIC" id="fig|1396.433.peg.3543"/>
<proteinExistence type="predicted"/>
<dbReference type="EMBL" id="LCYN01000029">
    <property type="protein sequence ID" value="KKZ93963.1"/>
    <property type="molecule type" value="Genomic_DNA"/>
</dbReference>
<reference evidence="2" key="2">
    <citation type="submission" date="2015-04" db="EMBL/GenBank/DDBJ databases">
        <title>Draft Genome Sequences of Eight Spore-Forming Food Isolates of Bacillus cereus Genome sequencing.</title>
        <authorList>
            <person name="Krawcyk A.O."/>
            <person name="de Jong A."/>
            <person name="Eijlander R.T."/>
            <person name="Berendsen E.M."/>
            <person name="Holsappel S."/>
            <person name="Wells-Bennik M."/>
            <person name="Kuipers O.P."/>
        </authorList>
    </citation>
    <scope>NUCLEOTIDE SEQUENCE [LARGE SCALE GENOMIC DNA]</scope>
    <source>
        <strain evidence="2">B4147</strain>
    </source>
</reference>
<comment type="caution">
    <text evidence="1">The sequence shown here is derived from an EMBL/GenBank/DDBJ whole genome shotgun (WGS) entry which is preliminary data.</text>
</comment>
<protein>
    <submittedName>
        <fullName evidence="1">Uncharacterized protein</fullName>
    </submittedName>
</protein>
<dbReference type="RefSeq" id="WP_000312675.1">
    <property type="nucleotide sequence ID" value="NZ_LCYN01000029.1"/>
</dbReference>
<sequence>MAYALKPEIQEVFEKIDFLTRYRELSENFSSNSESSFENYENEKAIEIFESLGYKARFMKKENFFIVGEVKNKDFYTFRFNISLKYGLVEFIWSARYNGEVRVGNSWDMFVKVLSNGSERLPAVCFHSYDELKEIMKIAFEMYEDFKRELIPIYS</sequence>
<name>A0A0G8C2D1_9BACI</name>
<reference evidence="1 2" key="1">
    <citation type="journal article" date="2015" name="Genome Announc.">
        <title>Next-Generation Whole-Genome Sequencing of Eight Strains of Bacillus cereus, Isolated from Food.</title>
        <authorList>
            <person name="Krawczyk A.O."/>
            <person name="de Jong A."/>
            <person name="Eijlander R.T."/>
            <person name="Berendsen E.M."/>
            <person name="Holsappel S."/>
            <person name="Wells-Bennik M.H."/>
            <person name="Kuipers O.P."/>
        </authorList>
    </citation>
    <scope>NUCLEOTIDE SEQUENCE [LARGE SCALE GENOMIC DNA]</scope>
    <source>
        <strain evidence="1 2">B4147</strain>
    </source>
</reference>
<organism evidence="1 2">
    <name type="scientific">Bacillus wiedmannii</name>
    <dbReference type="NCBI Taxonomy" id="1890302"/>
    <lineage>
        <taxon>Bacteria</taxon>
        <taxon>Bacillati</taxon>
        <taxon>Bacillota</taxon>
        <taxon>Bacilli</taxon>
        <taxon>Bacillales</taxon>
        <taxon>Bacillaceae</taxon>
        <taxon>Bacillus</taxon>
        <taxon>Bacillus cereus group</taxon>
    </lineage>
</organism>
<dbReference type="AlphaFoldDB" id="A0A0G8C2D1"/>
<accession>A0A0G8C2D1</accession>
<evidence type="ECO:0000313" key="1">
    <source>
        <dbReference type="EMBL" id="KKZ93963.1"/>
    </source>
</evidence>
<dbReference type="Proteomes" id="UP000035350">
    <property type="component" value="Unassembled WGS sequence"/>
</dbReference>
<evidence type="ECO:0000313" key="2">
    <source>
        <dbReference type="Proteomes" id="UP000035350"/>
    </source>
</evidence>